<dbReference type="GO" id="GO:0032480">
    <property type="term" value="P:negative regulation of type I interferon production"/>
    <property type="evidence" value="ECO:0007669"/>
    <property type="project" value="InterPro"/>
</dbReference>
<dbReference type="OrthoDB" id="5842926at2759"/>
<dbReference type="PROSITE" id="PS50174">
    <property type="entry name" value="G_PATCH"/>
    <property type="match status" value="1"/>
</dbReference>
<dbReference type="OMA" id="GGFHCFH"/>
<sequence length="560" mass="64254">LDLSMYKLRNRDLLDRFLNKTGLNEQLPSDVVAVSQSQDGSTGDTAERDLYYCTIRNIPSWMRSKDLRRYFSDFTENEKFHCFHYRHRPELQQESTDVGTRPSSSTETGNKKTATCCCVVSFASSALRSEFIRDYHGRHWMNNEGMEIPRRCFVTAIKLANASGGTSDSLTSADLRQMIELRPPAVMPSGNVGTPTSYFMEQIRLCRLPVSLIPKLGLKTNRRKRKYESVEFHYSTEDGDENTKEAEVDIKVDKSSADDSLRRSITEKQLLEESQSLREKPLPSDPTDRIIQTEFGHDNDSGADDDDDQCEEWERHEALHDDVTEQDRIKPRKYEEEMEVTWEKGGPGLVWFTDKNYWDEREKGTDCDWAWADDWDVDYSVYYEGKSAGSKDAHDAVEIREDEAKRSGKLEESVFTKKSKPSGSNRKHRNSDTDVVDIEQYNKGIGRKLLGRMGWKPGSGLGRSQQGRVDPVAIQLEEDGQSGLERKGFGYHGEKMMRTGFMKQQKVHAIASKFDLATDKRAVPYKRVGDDATGEVLFRRDELTKMKYRPDAAQITREKR</sequence>
<organism evidence="3 4">
    <name type="scientific">Haemonchus contortus</name>
    <name type="common">Barber pole worm</name>
    <dbReference type="NCBI Taxonomy" id="6289"/>
    <lineage>
        <taxon>Eukaryota</taxon>
        <taxon>Metazoa</taxon>
        <taxon>Ecdysozoa</taxon>
        <taxon>Nematoda</taxon>
        <taxon>Chromadorea</taxon>
        <taxon>Rhabditida</taxon>
        <taxon>Rhabditina</taxon>
        <taxon>Rhabditomorpha</taxon>
        <taxon>Strongyloidea</taxon>
        <taxon>Trichostrongylidae</taxon>
        <taxon>Haemonchus</taxon>
    </lineage>
</organism>
<feature type="compositionally biased region" description="Basic and acidic residues" evidence="1">
    <location>
        <begin position="235"/>
        <end position="288"/>
    </location>
</feature>
<dbReference type="InterPro" id="IPR000467">
    <property type="entry name" value="G_patch_dom"/>
</dbReference>
<dbReference type="Proteomes" id="UP000025227">
    <property type="component" value="Unplaced"/>
</dbReference>
<accession>A0A7I4YS42</accession>
<feature type="compositionally biased region" description="Basic residues" evidence="1">
    <location>
        <begin position="417"/>
        <end position="429"/>
    </location>
</feature>
<dbReference type="Pfam" id="PF01585">
    <property type="entry name" value="G-patch"/>
    <property type="match status" value="1"/>
</dbReference>
<feature type="domain" description="G-patch" evidence="2">
    <location>
        <begin position="442"/>
        <end position="494"/>
    </location>
</feature>
<dbReference type="PANTHER" id="PTHR14390">
    <property type="entry name" value="G PATCH DOMAIN CONTAINING PROTEIN 3"/>
    <property type="match status" value="1"/>
</dbReference>
<feature type="compositionally biased region" description="Acidic residues" evidence="1">
    <location>
        <begin position="301"/>
        <end position="311"/>
    </location>
</feature>
<feature type="region of interest" description="Disordered" evidence="1">
    <location>
        <begin position="235"/>
        <end position="311"/>
    </location>
</feature>
<keyword evidence="3" id="KW-1185">Reference proteome</keyword>
<feature type="region of interest" description="Disordered" evidence="1">
    <location>
        <begin position="400"/>
        <end position="434"/>
    </location>
</feature>
<dbReference type="GO" id="GO:0039536">
    <property type="term" value="P:negative regulation of RIG-I signaling pathway"/>
    <property type="evidence" value="ECO:0007669"/>
    <property type="project" value="InterPro"/>
</dbReference>
<dbReference type="WBParaSite" id="HCON_00133670-00001">
    <property type="protein sequence ID" value="HCON_00133670-00001"/>
    <property type="gene ID" value="HCON_00133670"/>
</dbReference>
<feature type="compositionally biased region" description="Basic and acidic residues" evidence="1">
    <location>
        <begin position="400"/>
        <end position="415"/>
    </location>
</feature>
<protein>
    <submittedName>
        <fullName evidence="4">G-patch domain-containing protein</fullName>
    </submittedName>
</protein>
<name>A0A7I4YS42_HAECO</name>
<dbReference type="GO" id="GO:0045893">
    <property type="term" value="P:positive regulation of DNA-templated transcription"/>
    <property type="evidence" value="ECO:0007669"/>
    <property type="project" value="TreeGrafter"/>
</dbReference>
<evidence type="ECO:0000313" key="4">
    <source>
        <dbReference type="WBParaSite" id="HCON_00133670-00001"/>
    </source>
</evidence>
<evidence type="ECO:0000259" key="2">
    <source>
        <dbReference type="PROSITE" id="PS50174"/>
    </source>
</evidence>
<dbReference type="PANTHER" id="PTHR14390:SF2">
    <property type="entry name" value="G PATCH DOMAIN-CONTAINING PROTEIN 3"/>
    <property type="match status" value="1"/>
</dbReference>
<dbReference type="SMART" id="SM00443">
    <property type="entry name" value="G_patch"/>
    <property type="match status" value="1"/>
</dbReference>
<dbReference type="AlphaFoldDB" id="A0A7I4YS42"/>
<evidence type="ECO:0000256" key="1">
    <source>
        <dbReference type="SAM" id="MobiDB-lite"/>
    </source>
</evidence>
<evidence type="ECO:0000313" key="3">
    <source>
        <dbReference type="Proteomes" id="UP000025227"/>
    </source>
</evidence>
<dbReference type="InterPro" id="IPR040341">
    <property type="entry name" value="GPATCH3"/>
</dbReference>
<reference evidence="4" key="1">
    <citation type="submission" date="2020-12" db="UniProtKB">
        <authorList>
            <consortium name="WormBaseParasite"/>
        </authorList>
    </citation>
    <scope>IDENTIFICATION</scope>
    <source>
        <strain evidence="4">MHco3</strain>
    </source>
</reference>
<proteinExistence type="predicted"/>
<dbReference type="GO" id="GO:0003676">
    <property type="term" value="F:nucleic acid binding"/>
    <property type="evidence" value="ECO:0007669"/>
    <property type="project" value="InterPro"/>
</dbReference>